<reference evidence="1" key="1">
    <citation type="submission" date="2020-05" db="EMBL/GenBank/DDBJ databases">
        <title>Large-scale comparative analyses of tick genomes elucidate their genetic diversity and vector capacities.</title>
        <authorList>
            <person name="Jia N."/>
            <person name="Wang J."/>
            <person name="Shi W."/>
            <person name="Du L."/>
            <person name="Sun Y."/>
            <person name="Zhan W."/>
            <person name="Jiang J."/>
            <person name="Wang Q."/>
            <person name="Zhang B."/>
            <person name="Ji P."/>
            <person name="Sakyi L.B."/>
            <person name="Cui X."/>
            <person name="Yuan T."/>
            <person name="Jiang B."/>
            <person name="Yang W."/>
            <person name="Lam T.T.-Y."/>
            <person name="Chang Q."/>
            <person name="Ding S."/>
            <person name="Wang X."/>
            <person name="Zhu J."/>
            <person name="Ruan X."/>
            <person name="Zhao L."/>
            <person name="Wei J."/>
            <person name="Que T."/>
            <person name="Du C."/>
            <person name="Cheng J."/>
            <person name="Dai P."/>
            <person name="Han X."/>
            <person name="Huang E."/>
            <person name="Gao Y."/>
            <person name="Liu J."/>
            <person name="Shao H."/>
            <person name="Ye R."/>
            <person name="Li L."/>
            <person name="Wei W."/>
            <person name="Wang X."/>
            <person name="Wang C."/>
            <person name="Yang T."/>
            <person name="Huo Q."/>
            <person name="Li W."/>
            <person name="Guo W."/>
            <person name="Chen H."/>
            <person name="Zhou L."/>
            <person name="Ni X."/>
            <person name="Tian J."/>
            <person name="Zhou Y."/>
            <person name="Sheng Y."/>
            <person name="Liu T."/>
            <person name="Pan Y."/>
            <person name="Xia L."/>
            <person name="Li J."/>
            <person name="Zhao F."/>
            <person name="Cao W."/>
        </authorList>
    </citation>
    <scope>NUCLEOTIDE SEQUENCE</scope>
    <source>
        <strain evidence="1">Dsil-2018</strain>
    </source>
</reference>
<dbReference type="Proteomes" id="UP000821865">
    <property type="component" value="Chromosome 9"/>
</dbReference>
<dbReference type="EMBL" id="CM023478">
    <property type="protein sequence ID" value="KAH7934212.1"/>
    <property type="molecule type" value="Genomic_DNA"/>
</dbReference>
<sequence length="203" mass="21778">MAHVLWTHQSSGNVCKGVINIDPNDTSQQSTYPYETEWEDDLHLSPLWNGGHQADVCPRPHSGRCGCCGSQVATTSEGPVEYECTSCCLICGGTASPVLRLYQQVLEGDPAGDSTDQRQSEVSSRASSGHQVNYMKSTSTLGEPGQVTTIAKSENRTMGPTFNAGDFPSVANAQTKASGWVRAVSEPLFAFPFKRKSLTAAKC</sequence>
<evidence type="ECO:0000313" key="2">
    <source>
        <dbReference type="Proteomes" id="UP000821865"/>
    </source>
</evidence>
<comment type="caution">
    <text evidence="1">The sequence shown here is derived from an EMBL/GenBank/DDBJ whole genome shotgun (WGS) entry which is preliminary data.</text>
</comment>
<proteinExistence type="predicted"/>
<keyword evidence="2" id="KW-1185">Reference proteome</keyword>
<name>A0ACB8C5V8_DERSI</name>
<evidence type="ECO:0000313" key="1">
    <source>
        <dbReference type="EMBL" id="KAH7934212.1"/>
    </source>
</evidence>
<organism evidence="1 2">
    <name type="scientific">Dermacentor silvarum</name>
    <name type="common">Tick</name>
    <dbReference type="NCBI Taxonomy" id="543639"/>
    <lineage>
        <taxon>Eukaryota</taxon>
        <taxon>Metazoa</taxon>
        <taxon>Ecdysozoa</taxon>
        <taxon>Arthropoda</taxon>
        <taxon>Chelicerata</taxon>
        <taxon>Arachnida</taxon>
        <taxon>Acari</taxon>
        <taxon>Parasitiformes</taxon>
        <taxon>Ixodida</taxon>
        <taxon>Ixodoidea</taxon>
        <taxon>Ixodidae</taxon>
        <taxon>Rhipicephalinae</taxon>
        <taxon>Dermacentor</taxon>
    </lineage>
</organism>
<accession>A0ACB8C5V8</accession>
<protein>
    <submittedName>
        <fullName evidence="1">Uncharacterized protein</fullName>
    </submittedName>
</protein>
<gene>
    <name evidence="1" type="ORF">HPB49_023005</name>
</gene>